<dbReference type="Pfam" id="PF00209">
    <property type="entry name" value="SNF"/>
    <property type="match status" value="1"/>
</dbReference>
<organism evidence="8 9">
    <name type="scientific">Mola mola</name>
    <name type="common">Ocean sunfish</name>
    <name type="synonym">Tetraodon mola</name>
    <dbReference type="NCBI Taxonomy" id="94237"/>
    <lineage>
        <taxon>Eukaryota</taxon>
        <taxon>Metazoa</taxon>
        <taxon>Chordata</taxon>
        <taxon>Craniata</taxon>
        <taxon>Vertebrata</taxon>
        <taxon>Euteleostomi</taxon>
        <taxon>Actinopterygii</taxon>
        <taxon>Neopterygii</taxon>
        <taxon>Teleostei</taxon>
        <taxon>Neoteleostei</taxon>
        <taxon>Acanthomorphata</taxon>
        <taxon>Eupercaria</taxon>
        <taxon>Tetraodontiformes</taxon>
        <taxon>Molidae</taxon>
        <taxon>Mola</taxon>
    </lineage>
</organism>
<keyword evidence="2" id="KW-0813">Transport</keyword>
<dbReference type="PANTHER" id="PTHR11616:SF285">
    <property type="entry name" value="TRANSPORTER"/>
    <property type="match status" value="1"/>
</dbReference>
<keyword evidence="9" id="KW-1185">Reference proteome</keyword>
<dbReference type="Ensembl" id="ENSMMOT00000028293.1">
    <property type="protein sequence ID" value="ENSMMOP00000027820.1"/>
    <property type="gene ID" value="ENSMMOG00000021029.1"/>
</dbReference>
<reference evidence="8" key="2">
    <citation type="submission" date="2025-09" db="UniProtKB">
        <authorList>
            <consortium name="Ensembl"/>
        </authorList>
    </citation>
    <scope>IDENTIFICATION</scope>
</reference>
<evidence type="ECO:0000256" key="3">
    <source>
        <dbReference type="ARBA" id="ARBA00022692"/>
    </source>
</evidence>
<keyword evidence="4 7" id="KW-1133">Transmembrane helix</keyword>
<protein>
    <submittedName>
        <fullName evidence="8">Uncharacterized protein</fullName>
    </submittedName>
</protein>
<keyword evidence="5 7" id="KW-0472">Membrane</keyword>
<evidence type="ECO:0000313" key="9">
    <source>
        <dbReference type="Proteomes" id="UP000261620"/>
    </source>
</evidence>
<dbReference type="InterPro" id="IPR000175">
    <property type="entry name" value="Na/ntran_symport"/>
</dbReference>
<dbReference type="AlphaFoldDB" id="A0A3Q3XG29"/>
<evidence type="ECO:0000256" key="7">
    <source>
        <dbReference type="SAM" id="Phobius"/>
    </source>
</evidence>
<evidence type="ECO:0000256" key="4">
    <source>
        <dbReference type="ARBA" id="ARBA00022989"/>
    </source>
</evidence>
<feature type="binding site" evidence="6">
    <location>
        <position position="74"/>
    </location>
    <ligand>
        <name>Na(+)</name>
        <dbReference type="ChEBI" id="CHEBI:29101"/>
        <label>1</label>
    </ligand>
</feature>
<dbReference type="GO" id="GO:0035725">
    <property type="term" value="P:sodium ion transmembrane transport"/>
    <property type="evidence" value="ECO:0007669"/>
    <property type="project" value="TreeGrafter"/>
</dbReference>
<dbReference type="GO" id="GO:0031526">
    <property type="term" value="C:brush border membrane"/>
    <property type="evidence" value="ECO:0007669"/>
    <property type="project" value="TreeGrafter"/>
</dbReference>
<keyword evidence="6" id="KW-0479">Metal-binding</keyword>
<dbReference type="SUPFAM" id="SSF161070">
    <property type="entry name" value="SNF-like"/>
    <property type="match status" value="1"/>
</dbReference>
<sequence length="91" mass="10749">MFPNVTKVLYIIPGLLQNLFLVRMCFSLPGLDQRIPSIKDLEKMEREEAKDRPKWDNKTQYILTCVGFCIGISNMLRFPYFFQNHGRGHLR</sequence>
<proteinExistence type="predicted"/>
<feature type="binding site" evidence="6">
    <location>
        <position position="67"/>
    </location>
    <ligand>
        <name>Na(+)</name>
        <dbReference type="ChEBI" id="CHEBI:29101"/>
        <label>1</label>
    </ligand>
</feature>
<evidence type="ECO:0000256" key="6">
    <source>
        <dbReference type="PIRSR" id="PIRSR600175-1"/>
    </source>
</evidence>
<keyword evidence="6" id="KW-0915">Sodium</keyword>
<dbReference type="PANTHER" id="PTHR11616">
    <property type="entry name" value="SODIUM/CHLORIDE DEPENDENT TRANSPORTER"/>
    <property type="match status" value="1"/>
</dbReference>
<dbReference type="GO" id="GO:0015175">
    <property type="term" value="F:neutral L-amino acid transmembrane transporter activity"/>
    <property type="evidence" value="ECO:0007669"/>
    <property type="project" value="TreeGrafter"/>
</dbReference>
<dbReference type="GO" id="GO:0046872">
    <property type="term" value="F:metal ion binding"/>
    <property type="evidence" value="ECO:0007669"/>
    <property type="project" value="UniProtKB-KW"/>
</dbReference>
<dbReference type="OMA" id="WECGEQS"/>
<feature type="transmembrane region" description="Helical" evidence="7">
    <location>
        <begin position="61"/>
        <end position="82"/>
    </location>
</feature>
<evidence type="ECO:0000256" key="5">
    <source>
        <dbReference type="ARBA" id="ARBA00023136"/>
    </source>
</evidence>
<dbReference type="Proteomes" id="UP000261620">
    <property type="component" value="Unplaced"/>
</dbReference>
<dbReference type="PROSITE" id="PS50267">
    <property type="entry name" value="NA_NEUROTRAN_SYMP_3"/>
    <property type="match status" value="1"/>
</dbReference>
<dbReference type="STRING" id="94237.ENSMMOP00000027820"/>
<evidence type="ECO:0000313" key="8">
    <source>
        <dbReference type="Ensembl" id="ENSMMOP00000027820.1"/>
    </source>
</evidence>
<accession>A0A3Q3XG29</accession>
<evidence type="ECO:0000256" key="2">
    <source>
        <dbReference type="ARBA" id="ARBA00022448"/>
    </source>
</evidence>
<evidence type="ECO:0000256" key="1">
    <source>
        <dbReference type="ARBA" id="ARBA00004141"/>
    </source>
</evidence>
<reference evidence="8" key="1">
    <citation type="submission" date="2025-08" db="UniProtKB">
        <authorList>
            <consortium name="Ensembl"/>
        </authorList>
    </citation>
    <scope>IDENTIFICATION</scope>
</reference>
<comment type="subcellular location">
    <subcellularLocation>
        <location evidence="1">Membrane</location>
        <topology evidence="1">Multi-pass membrane protein</topology>
    </subcellularLocation>
</comment>
<name>A0A3Q3XG29_MOLML</name>
<keyword evidence="3 7" id="KW-0812">Transmembrane</keyword>
<dbReference type="InterPro" id="IPR037272">
    <property type="entry name" value="SNS_sf"/>
</dbReference>